<dbReference type="Pfam" id="PF08821">
    <property type="entry name" value="CGGC"/>
    <property type="match status" value="1"/>
</dbReference>
<comment type="caution">
    <text evidence="2">The sequence shown here is derived from an EMBL/GenBank/DDBJ whole genome shotgun (WGS) entry which is preliminary data.</text>
</comment>
<keyword evidence="3" id="KW-1185">Reference proteome</keyword>
<dbReference type="RefSeq" id="WP_068540441.1">
    <property type="nucleotide sequence ID" value="NZ_LSFI01000001.1"/>
</dbReference>
<evidence type="ECO:0000313" key="2">
    <source>
        <dbReference type="EMBL" id="OAG28751.1"/>
    </source>
</evidence>
<dbReference type="Proteomes" id="UP000076964">
    <property type="component" value="Unassembled WGS sequence"/>
</dbReference>
<sequence>MPRVLIIACGSYADNQFGCPGDWKCLTGAAEKRGPFANYDDDVKVIGFLKCTCPGRALIGNIKATKAKVDFDVIHMSNCMAKAEPTCKNHDLEKLPAQIEEATGIKVVVGTHDFG</sequence>
<dbReference type="STRING" id="1795632.TH606_00365"/>
<dbReference type="InterPro" id="IPR014925">
    <property type="entry name" value="CGGC_dom"/>
</dbReference>
<organism evidence="2 3">
    <name type="scientific">Thermodesulfatator autotrophicus</name>
    <dbReference type="NCBI Taxonomy" id="1795632"/>
    <lineage>
        <taxon>Bacteria</taxon>
        <taxon>Pseudomonadati</taxon>
        <taxon>Thermodesulfobacteriota</taxon>
        <taxon>Thermodesulfobacteria</taxon>
        <taxon>Thermodesulfobacteriales</taxon>
        <taxon>Thermodesulfatatoraceae</taxon>
        <taxon>Thermodesulfatator</taxon>
    </lineage>
</organism>
<feature type="domain" description="CGGC" evidence="1">
    <location>
        <begin position="3"/>
        <end position="112"/>
    </location>
</feature>
<name>A0A177EB65_9BACT</name>
<protein>
    <submittedName>
        <fullName evidence="2">Metal-binding protein</fullName>
    </submittedName>
</protein>
<dbReference type="OrthoDB" id="9789971at2"/>
<evidence type="ECO:0000259" key="1">
    <source>
        <dbReference type="SMART" id="SM01078"/>
    </source>
</evidence>
<evidence type="ECO:0000313" key="3">
    <source>
        <dbReference type="Proteomes" id="UP000076964"/>
    </source>
</evidence>
<gene>
    <name evidence="2" type="ORF">TH606_00365</name>
</gene>
<proteinExistence type="predicted"/>
<dbReference type="AlphaFoldDB" id="A0A177EB65"/>
<dbReference type="EMBL" id="LSFI01000001">
    <property type="protein sequence ID" value="OAG28751.1"/>
    <property type="molecule type" value="Genomic_DNA"/>
</dbReference>
<reference evidence="2 3" key="1">
    <citation type="submission" date="2016-02" db="EMBL/GenBank/DDBJ databases">
        <title>Draft genome sequence of Thermodesulfatator sp. S606.</title>
        <authorList>
            <person name="Lai Q."/>
            <person name="Cao J."/>
            <person name="Dupont S."/>
            <person name="Shao Z."/>
            <person name="Jebbar M."/>
            <person name="Alain K."/>
        </authorList>
    </citation>
    <scope>NUCLEOTIDE SEQUENCE [LARGE SCALE GENOMIC DNA]</scope>
    <source>
        <strain evidence="2 3">S606</strain>
    </source>
</reference>
<dbReference type="SMART" id="SM01078">
    <property type="entry name" value="CGGC"/>
    <property type="match status" value="1"/>
</dbReference>
<accession>A0A177EB65</accession>